<dbReference type="EnsemblMetazoa" id="GAUT016676-RA">
    <property type="protein sequence ID" value="GAUT016676-PA"/>
    <property type="gene ID" value="GAUT016676"/>
</dbReference>
<keyword evidence="3" id="KW-1185">Reference proteome</keyword>
<reference evidence="2" key="1">
    <citation type="submission" date="2020-05" db="UniProtKB">
        <authorList>
            <consortium name="EnsemblMetazoa"/>
        </authorList>
    </citation>
    <scope>IDENTIFICATION</scope>
    <source>
        <strain evidence="2">TTRI</strain>
    </source>
</reference>
<dbReference type="Proteomes" id="UP000078200">
    <property type="component" value="Unassembled WGS sequence"/>
</dbReference>
<proteinExistence type="predicted"/>
<dbReference type="VEuPathDB" id="VectorBase:GAUT016676"/>
<evidence type="ECO:0000313" key="2">
    <source>
        <dbReference type="EnsemblMetazoa" id="GAUT016676-PA"/>
    </source>
</evidence>
<accession>A0A1A9UV59</accession>
<sequence>MEYLTITLLLLLLINFTEYLVPSFYSAFTSSHIVYYLVYNSKLDDGLVADTISVYLLFRKGLHIPLSS</sequence>
<evidence type="ECO:0000313" key="3">
    <source>
        <dbReference type="Proteomes" id="UP000078200"/>
    </source>
</evidence>
<evidence type="ECO:0000256" key="1">
    <source>
        <dbReference type="SAM" id="SignalP"/>
    </source>
</evidence>
<protein>
    <submittedName>
        <fullName evidence="2">Uncharacterized protein</fullName>
    </submittedName>
</protein>
<organism evidence="2 3">
    <name type="scientific">Glossina austeni</name>
    <name type="common">Savannah tsetse fly</name>
    <dbReference type="NCBI Taxonomy" id="7395"/>
    <lineage>
        <taxon>Eukaryota</taxon>
        <taxon>Metazoa</taxon>
        <taxon>Ecdysozoa</taxon>
        <taxon>Arthropoda</taxon>
        <taxon>Hexapoda</taxon>
        <taxon>Insecta</taxon>
        <taxon>Pterygota</taxon>
        <taxon>Neoptera</taxon>
        <taxon>Endopterygota</taxon>
        <taxon>Diptera</taxon>
        <taxon>Brachycera</taxon>
        <taxon>Muscomorpha</taxon>
        <taxon>Hippoboscoidea</taxon>
        <taxon>Glossinidae</taxon>
        <taxon>Glossina</taxon>
    </lineage>
</organism>
<name>A0A1A9UV59_GLOAU</name>
<dbReference type="AlphaFoldDB" id="A0A1A9UV59"/>
<keyword evidence="1" id="KW-0732">Signal</keyword>
<feature type="chain" id="PRO_5008398871" evidence="1">
    <location>
        <begin position="20"/>
        <end position="68"/>
    </location>
</feature>
<feature type="signal peptide" evidence="1">
    <location>
        <begin position="1"/>
        <end position="19"/>
    </location>
</feature>